<dbReference type="EMBL" id="JAQOUE010000002">
    <property type="protein sequence ID" value="MDT7044213.1"/>
    <property type="molecule type" value="Genomic_DNA"/>
</dbReference>
<dbReference type="InterPro" id="IPR051311">
    <property type="entry name" value="DedA_domain"/>
</dbReference>
<dbReference type="RefSeq" id="WP_313834798.1">
    <property type="nucleotide sequence ID" value="NZ_JAQOUE010000002.1"/>
</dbReference>
<protein>
    <submittedName>
        <fullName evidence="3">DedA family protein</fullName>
    </submittedName>
</protein>
<comment type="caution">
    <text evidence="3">The sequence shown here is derived from an EMBL/GenBank/DDBJ whole genome shotgun (WGS) entry which is preliminary data.</text>
</comment>
<gene>
    <name evidence="3" type="ORF">PPG34_17815</name>
</gene>
<evidence type="ECO:0000313" key="4">
    <source>
        <dbReference type="Proteomes" id="UP001250932"/>
    </source>
</evidence>
<evidence type="ECO:0000259" key="2">
    <source>
        <dbReference type="Pfam" id="PF09335"/>
    </source>
</evidence>
<dbReference type="PANTHER" id="PTHR42709">
    <property type="entry name" value="ALKALINE PHOSPHATASE LIKE PROTEIN"/>
    <property type="match status" value="1"/>
</dbReference>
<keyword evidence="1" id="KW-1133">Transmembrane helix</keyword>
<evidence type="ECO:0000313" key="3">
    <source>
        <dbReference type="EMBL" id="MDT7044213.1"/>
    </source>
</evidence>
<proteinExistence type="predicted"/>
<organism evidence="3 4">
    <name type="scientific">Candidatus Nitronereus thalassa</name>
    <dbReference type="NCBI Taxonomy" id="3020898"/>
    <lineage>
        <taxon>Bacteria</taxon>
        <taxon>Pseudomonadati</taxon>
        <taxon>Nitrospirota</taxon>
        <taxon>Nitrospiria</taxon>
        <taxon>Nitrospirales</taxon>
        <taxon>Nitrospiraceae</taxon>
        <taxon>Candidatus Nitronereus</taxon>
    </lineage>
</organism>
<dbReference type="InterPro" id="IPR032816">
    <property type="entry name" value="VTT_dom"/>
</dbReference>
<accession>A0ABU3KD48</accession>
<dbReference type="PANTHER" id="PTHR42709:SF4">
    <property type="entry name" value="INNER MEMBRANE PROTEIN YQAA"/>
    <property type="match status" value="1"/>
</dbReference>
<keyword evidence="1" id="KW-0472">Membrane</keyword>
<dbReference type="Pfam" id="PF09335">
    <property type="entry name" value="VTT_dom"/>
    <property type="match status" value="1"/>
</dbReference>
<name>A0ABU3KD48_9BACT</name>
<dbReference type="Proteomes" id="UP001250932">
    <property type="component" value="Unassembled WGS sequence"/>
</dbReference>
<feature type="transmembrane region" description="Helical" evidence="1">
    <location>
        <begin position="42"/>
        <end position="62"/>
    </location>
</feature>
<feature type="domain" description="VTT" evidence="2">
    <location>
        <begin position="27"/>
        <end position="139"/>
    </location>
</feature>
<keyword evidence="1" id="KW-0812">Transmembrane</keyword>
<evidence type="ECO:0000256" key="1">
    <source>
        <dbReference type="SAM" id="Phobius"/>
    </source>
</evidence>
<feature type="transmembrane region" description="Helical" evidence="1">
    <location>
        <begin position="94"/>
        <end position="116"/>
    </location>
</feature>
<sequence>MSADDPTLWALFLSAFLASTLLPGGSEVVIGTLAYQGHHDPWALLVIATAGNTLGGMTSWGIGRFVDWWFPSQNVQQPKYQRAMAWVRRWGSPVLLLSWVPIVGDPLCVAAGWLRIHWMATVLWMSLGKAARYGVIVLAAS</sequence>
<keyword evidence="4" id="KW-1185">Reference proteome</keyword>
<reference evidence="3 4" key="1">
    <citation type="journal article" date="2023" name="ISME J.">
        <title>Cultivation and genomic characterization of novel and ubiquitous marine nitrite-oxidizing bacteria from the Nitrospirales.</title>
        <authorList>
            <person name="Mueller A.J."/>
            <person name="Daebeler A."/>
            <person name="Herbold C.W."/>
            <person name="Kirkegaard R.H."/>
            <person name="Daims H."/>
        </authorList>
    </citation>
    <scope>NUCLEOTIDE SEQUENCE [LARGE SCALE GENOMIC DNA]</scope>
    <source>
        <strain evidence="3 4">EB</strain>
    </source>
</reference>